<dbReference type="InterPro" id="IPR011990">
    <property type="entry name" value="TPR-like_helical_dom_sf"/>
</dbReference>
<feature type="compositionally biased region" description="Basic residues" evidence="5">
    <location>
        <begin position="1"/>
        <end position="14"/>
    </location>
</feature>
<dbReference type="EMBL" id="CVRI01000049">
    <property type="protein sequence ID" value="CRK99145.1"/>
    <property type="molecule type" value="Genomic_DNA"/>
</dbReference>
<dbReference type="InterPro" id="IPR055430">
    <property type="entry name" value="HAT_Syf1_CNRKL1_C"/>
</dbReference>
<evidence type="ECO:0000256" key="3">
    <source>
        <dbReference type="ARBA" id="ARBA00022737"/>
    </source>
</evidence>
<keyword evidence="3" id="KW-0677">Repeat</keyword>
<evidence type="ECO:0000256" key="4">
    <source>
        <dbReference type="ARBA" id="ARBA00023242"/>
    </source>
</evidence>
<evidence type="ECO:0000313" key="7">
    <source>
        <dbReference type="EMBL" id="CRK99145.1"/>
    </source>
</evidence>
<gene>
    <name evidence="7" type="primary">putative Protein RRP5 homolog</name>
    <name evidence="7" type="ORF">CLUMA_CG012479</name>
</gene>
<evidence type="ECO:0000313" key="8">
    <source>
        <dbReference type="Proteomes" id="UP000183832"/>
    </source>
</evidence>
<evidence type="ECO:0000259" key="6">
    <source>
        <dbReference type="Pfam" id="PF23231"/>
    </source>
</evidence>
<sequence length="394" mass="46341">MSKLQNKQKIKKNKHPNESKNSSKIKNNEISKKVEKVSVNADAPSKPSILTKKTISKTTSKLPDVKDFWNLEVKQNSKKQKAVEDDDDSRNVKKQRLTGAERYQRYIDEEERIRKIEEELADPNIDPHTPDQFERALLKDRNSSFMWIKYMAFHLETAETEKARAVAKRALAAINFREEGELLNVWIALLNLEIRFGTDDNYNETLREAVQRNDPFKVYSRTLTVLLEMEKFEESNNFVDILKKKFKPLPDMWLQVSEAYLKMKNEKQAKEILPKSLLSLKERDHVEYMVKYALMASRYDLNDFSQTIFEKILSSYNKKLPVWFTYINMMTKTGEVDIARSLFERILVIQFPMKKLKTIFQKYVEFETRHGNASNISKIKKMARNMLEQEAGSE</sequence>
<evidence type="ECO:0000256" key="1">
    <source>
        <dbReference type="ARBA" id="ARBA00004123"/>
    </source>
</evidence>
<dbReference type="InterPro" id="IPR003107">
    <property type="entry name" value="HAT"/>
</dbReference>
<dbReference type="Pfam" id="PF23231">
    <property type="entry name" value="HAT_Syf1_CNRKL1_C"/>
    <property type="match status" value="1"/>
</dbReference>
<dbReference type="GO" id="GO:0006364">
    <property type="term" value="P:rRNA processing"/>
    <property type="evidence" value="ECO:0007669"/>
    <property type="project" value="UniProtKB-KW"/>
</dbReference>
<dbReference type="GO" id="GO:0032040">
    <property type="term" value="C:small-subunit processome"/>
    <property type="evidence" value="ECO:0007669"/>
    <property type="project" value="TreeGrafter"/>
</dbReference>
<name>A0A1J1IL07_9DIPT</name>
<reference evidence="7 8" key="1">
    <citation type="submission" date="2015-04" db="EMBL/GenBank/DDBJ databases">
        <authorList>
            <person name="Syromyatnikov M.Y."/>
            <person name="Popov V.N."/>
        </authorList>
    </citation>
    <scope>NUCLEOTIDE SEQUENCE [LARGE SCALE GENOMIC DNA]</scope>
</reference>
<feature type="compositionally biased region" description="Low complexity" evidence="5">
    <location>
        <begin position="45"/>
        <end position="57"/>
    </location>
</feature>
<dbReference type="STRING" id="568069.A0A1J1IL07"/>
<dbReference type="InterPro" id="IPR045209">
    <property type="entry name" value="Rrp5"/>
</dbReference>
<keyword evidence="8" id="KW-1185">Reference proteome</keyword>
<feature type="region of interest" description="Disordered" evidence="5">
    <location>
        <begin position="1"/>
        <end position="57"/>
    </location>
</feature>
<dbReference type="AlphaFoldDB" id="A0A1J1IL07"/>
<keyword evidence="4" id="KW-0539">Nucleus</keyword>
<dbReference type="SMART" id="SM00386">
    <property type="entry name" value="HAT"/>
    <property type="match status" value="4"/>
</dbReference>
<keyword evidence="2" id="KW-0698">rRNA processing</keyword>
<dbReference type="PANTHER" id="PTHR23270:SF10">
    <property type="entry name" value="PROTEIN RRP5 HOMOLOG"/>
    <property type="match status" value="1"/>
</dbReference>
<dbReference type="SUPFAM" id="SSF48452">
    <property type="entry name" value="TPR-like"/>
    <property type="match status" value="2"/>
</dbReference>
<protein>
    <submittedName>
        <fullName evidence="7">CLUMA_CG012479, isoform A</fullName>
    </submittedName>
</protein>
<evidence type="ECO:0000256" key="5">
    <source>
        <dbReference type="SAM" id="MobiDB-lite"/>
    </source>
</evidence>
<accession>A0A1J1IL07</accession>
<dbReference type="Gene3D" id="1.25.40.10">
    <property type="entry name" value="Tetratricopeptide repeat domain"/>
    <property type="match status" value="1"/>
</dbReference>
<dbReference type="Proteomes" id="UP000183832">
    <property type="component" value="Unassembled WGS sequence"/>
</dbReference>
<proteinExistence type="predicted"/>
<organism evidence="7 8">
    <name type="scientific">Clunio marinus</name>
    <dbReference type="NCBI Taxonomy" id="568069"/>
    <lineage>
        <taxon>Eukaryota</taxon>
        <taxon>Metazoa</taxon>
        <taxon>Ecdysozoa</taxon>
        <taxon>Arthropoda</taxon>
        <taxon>Hexapoda</taxon>
        <taxon>Insecta</taxon>
        <taxon>Pterygota</taxon>
        <taxon>Neoptera</taxon>
        <taxon>Endopterygota</taxon>
        <taxon>Diptera</taxon>
        <taxon>Nematocera</taxon>
        <taxon>Chironomoidea</taxon>
        <taxon>Chironomidae</taxon>
        <taxon>Clunio</taxon>
    </lineage>
</organism>
<dbReference type="OrthoDB" id="412781at2759"/>
<feature type="domain" description="Pre-mRNA-splicing factor Syf1/CRNKL1-like C-terminal HAT-repeats" evidence="6">
    <location>
        <begin position="144"/>
        <end position="389"/>
    </location>
</feature>
<dbReference type="GO" id="GO:0003723">
    <property type="term" value="F:RNA binding"/>
    <property type="evidence" value="ECO:0007669"/>
    <property type="project" value="TreeGrafter"/>
</dbReference>
<dbReference type="PANTHER" id="PTHR23270">
    <property type="entry name" value="PROGRAMMED CELL DEATH PROTEIN 11 PRE-RRNA PROCESSING PROTEIN RRP5"/>
    <property type="match status" value="1"/>
</dbReference>
<feature type="compositionally biased region" description="Basic and acidic residues" evidence="5">
    <location>
        <begin position="26"/>
        <end position="36"/>
    </location>
</feature>
<comment type="subcellular location">
    <subcellularLocation>
        <location evidence="1">Nucleus</location>
    </subcellularLocation>
</comment>
<feature type="region of interest" description="Disordered" evidence="5">
    <location>
        <begin position="76"/>
        <end position="95"/>
    </location>
</feature>
<evidence type="ECO:0000256" key="2">
    <source>
        <dbReference type="ARBA" id="ARBA00022552"/>
    </source>
</evidence>